<keyword evidence="5" id="KW-0238">DNA-binding</keyword>
<reference evidence="9" key="1">
    <citation type="submission" date="2022-09" db="EMBL/GenBank/DDBJ databases">
        <title>Fusarium specimens isolated from Avocado Roots.</title>
        <authorList>
            <person name="Stajich J."/>
            <person name="Roper C."/>
            <person name="Heimlech-Rivalta G."/>
        </authorList>
    </citation>
    <scope>NUCLEOTIDE SEQUENCE</scope>
    <source>
        <strain evidence="9">A02</strain>
    </source>
</reference>
<evidence type="ECO:0000256" key="4">
    <source>
        <dbReference type="ARBA" id="ARBA00023015"/>
    </source>
</evidence>
<evidence type="ECO:0008006" key="11">
    <source>
        <dbReference type="Google" id="ProtNLM"/>
    </source>
</evidence>
<comment type="subcellular location">
    <subcellularLocation>
        <location evidence="1">Nucleus</location>
    </subcellularLocation>
</comment>
<evidence type="ECO:0000256" key="5">
    <source>
        <dbReference type="ARBA" id="ARBA00023125"/>
    </source>
</evidence>
<dbReference type="Proteomes" id="UP001152087">
    <property type="component" value="Unassembled WGS sequence"/>
</dbReference>
<dbReference type="GO" id="GO:0000976">
    <property type="term" value="F:transcription cis-regulatory region binding"/>
    <property type="evidence" value="ECO:0007669"/>
    <property type="project" value="TreeGrafter"/>
</dbReference>
<dbReference type="PANTHER" id="PTHR31845:SF34">
    <property type="entry name" value="TRANSCRIPTIONAL ACTIVATOR OF PROTEASES PRTT"/>
    <property type="match status" value="1"/>
</dbReference>
<name>A0A9W8QU42_9HYPO</name>
<accession>A0A9W8QU42</accession>
<keyword evidence="2" id="KW-0479">Metal-binding</keyword>
<organism evidence="9 10">
    <name type="scientific">Fusarium falciforme</name>
    <dbReference type="NCBI Taxonomy" id="195108"/>
    <lineage>
        <taxon>Eukaryota</taxon>
        <taxon>Fungi</taxon>
        <taxon>Dikarya</taxon>
        <taxon>Ascomycota</taxon>
        <taxon>Pezizomycotina</taxon>
        <taxon>Sordariomycetes</taxon>
        <taxon>Hypocreomycetidae</taxon>
        <taxon>Hypocreales</taxon>
        <taxon>Nectriaceae</taxon>
        <taxon>Fusarium</taxon>
        <taxon>Fusarium solani species complex</taxon>
    </lineage>
</organism>
<gene>
    <name evidence="9" type="ORF">NW755_014452</name>
</gene>
<dbReference type="CDD" id="cd12148">
    <property type="entry name" value="fungal_TF_MHR"/>
    <property type="match status" value="1"/>
</dbReference>
<dbReference type="GO" id="GO:0046872">
    <property type="term" value="F:metal ion binding"/>
    <property type="evidence" value="ECO:0007669"/>
    <property type="project" value="UniProtKB-KW"/>
</dbReference>
<evidence type="ECO:0000256" key="2">
    <source>
        <dbReference type="ARBA" id="ARBA00022723"/>
    </source>
</evidence>
<evidence type="ECO:0000313" key="10">
    <source>
        <dbReference type="Proteomes" id="UP001152087"/>
    </source>
</evidence>
<evidence type="ECO:0000256" key="6">
    <source>
        <dbReference type="ARBA" id="ARBA00023163"/>
    </source>
</evidence>
<dbReference type="InterPro" id="IPR051089">
    <property type="entry name" value="prtT"/>
</dbReference>
<dbReference type="EMBL" id="JAOQAV010000198">
    <property type="protein sequence ID" value="KAJ4176363.1"/>
    <property type="molecule type" value="Genomic_DNA"/>
</dbReference>
<sequence length="336" mass="36309">MGGHPCSTCKRAKADCDFGDRGWDSQQSISATNQRLSQLEKTVTELVAGLGHLTNPQPLSHAVPRDQLFLAGSPRHVSAPEHPPCLEAPPLSDAQTTAVPGLSPPVHSPSRASPEPVRSSSVNPRASERLESRWDALQHNSAPFPPLMNHPTAWSGEPSKTSPDAVKANLTLGMTHYKAHVHLQSEPVSEGIVSDAAARALFAFTLAIAGRYFNGYQNTQPAASRLPLITPDALEALADLAGAHLGFVLLRKQHELSDVQAALLLSVWIPRGRGQSADQWMVTGLCTRLAYRIGIPDLPSRPAVLRFASSTNPSVDDIHEVNSILPQWHTWLILNQ</sequence>
<keyword evidence="7" id="KW-0539">Nucleus</keyword>
<dbReference type="PANTHER" id="PTHR31845">
    <property type="entry name" value="FINGER DOMAIN PROTEIN, PUTATIVE-RELATED"/>
    <property type="match status" value="1"/>
</dbReference>
<dbReference type="GO" id="GO:0005634">
    <property type="term" value="C:nucleus"/>
    <property type="evidence" value="ECO:0007669"/>
    <property type="project" value="UniProtKB-SubCell"/>
</dbReference>
<evidence type="ECO:0000313" key="9">
    <source>
        <dbReference type="EMBL" id="KAJ4176363.1"/>
    </source>
</evidence>
<feature type="region of interest" description="Disordered" evidence="8">
    <location>
        <begin position="74"/>
        <end position="128"/>
    </location>
</feature>
<evidence type="ECO:0000256" key="8">
    <source>
        <dbReference type="SAM" id="MobiDB-lite"/>
    </source>
</evidence>
<dbReference type="GO" id="GO:0000981">
    <property type="term" value="F:DNA-binding transcription factor activity, RNA polymerase II-specific"/>
    <property type="evidence" value="ECO:0007669"/>
    <property type="project" value="TreeGrafter"/>
</dbReference>
<dbReference type="AlphaFoldDB" id="A0A9W8QU42"/>
<comment type="caution">
    <text evidence="9">The sequence shown here is derived from an EMBL/GenBank/DDBJ whole genome shotgun (WGS) entry which is preliminary data.</text>
</comment>
<evidence type="ECO:0000256" key="7">
    <source>
        <dbReference type="ARBA" id="ARBA00023242"/>
    </source>
</evidence>
<keyword evidence="6" id="KW-0804">Transcription</keyword>
<keyword evidence="10" id="KW-1185">Reference proteome</keyword>
<evidence type="ECO:0000256" key="1">
    <source>
        <dbReference type="ARBA" id="ARBA00004123"/>
    </source>
</evidence>
<protein>
    <recommendedName>
        <fullName evidence="11">Zn(2)-C6 fungal-type domain-containing protein</fullName>
    </recommendedName>
</protein>
<evidence type="ECO:0000256" key="3">
    <source>
        <dbReference type="ARBA" id="ARBA00022833"/>
    </source>
</evidence>
<keyword evidence="4" id="KW-0805">Transcription regulation</keyword>
<keyword evidence="3" id="KW-0862">Zinc</keyword>
<proteinExistence type="predicted"/>